<dbReference type="GO" id="GO:0004662">
    <property type="term" value="F:CAAX-protein geranylgeranyltransferase activity"/>
    <property type="evidence" value="ECO:0007669"/>
    <property type="project" value="TreeGrafter"/>
</dbReference>
<dbReference type="PROSITE" id="PS51147">
    <property type="entry name" value="PFTA"/>
    <property type="match status" value="2"/>
</dbReference>
<evidence type="ECO:0000313" key="5">
    <source>
        <dbReference type="EMBL" id="KAK4596619.1"/>
    </source>
</evidence>
<dbReference type="Gene3D" id="1.25.40.120">
    <property type="entry name" value="Protein prenylyltransferase"/>
    <property type="match status" value="1"/>
</dbReference>
<keyword evidence="4" id="KW-0677">Repeat</keyword>
<protein>
    <recommendedName>
        <fullName evidence="7">Protein prenyltransferase alpha subunit repeat-containing protein 1</fullName>
    </recommendedName>
</protein>
<comment type="similarity">
    <text evidence="1">Belongs to the protein prenyltransferase subunit alpha family.</text>
</comment>
<dbReference type="Pfam" id="PF01239">
    <property type="entry name" value="PPTA"/>
    <property type="match status" value="2"/>
</dbReference>
<gene>
    <name evidence="5" type="ORF">RGQ29_014589</name>
</gene>
<proteinExistence type="inferred from homology"/>
<dbReference type="AlphaFoldDB" id="A0AAN7J127"/>
<comment type="caution">
    <text evidence="5">The sequence shown here is derived from an EMBL/GenBank/DDBJ whole genome shotgun (WGS) entry which is preliminary data.</text>
</comment>
<dbReference type="PANTHER" id="PTHR11129">
    <property type="entry name" value="PROTEIN FARNESYLTRANSFERASE ALPHA SUBUNIT/RAB GERANYLGERANYL TRANSFERASE ALPHA SUBUNIT"/>
    <property type="match status" value="1"/>
</dbReference>
<organism evidence="5 6">
    <name type="scientific">Quercus rubra</name>
    <name type="common">Northern red oak</name>
    <name type="synonym">Quercus borealis</name>
    <dbReference type="NCBI Taxonomy" id="3512"/>
    <lineage>
        <taxon>Eukaryota</taxon>
        <taxon>Viridiplantae</taxon>
        <taxon>Streptophyta</taxon>
        <taxon>Embryophyta</taxon>
        <taxon>Tracheophyta</taxon>
        <taxon>Spermatophyta</taxon>
        <taxon>Magnoliopsida</taxon>
        <taxon>eudicotyledons</taxon>
        <taxon>Gunneridae</taxon>
        <taxon>Pentapetalae</taxon>
        <taxon>rosids</taxon>
        <taxon>fabids</taxon>
        <taxon>Fagales</taxon>
        <taxon>Fagaceae</taxon>
        <taxon>Quercus</taxon>
    </lineage>
</organism>
<keyword evidence="6" id="KW-1185">Reference proteome</keyword>
<evidence type="ECO:0000313" key="6">
    <source>
        <dbReference type="Proteomes" id="UP001324115"/>
    </source>
</evidence>
<evidence type="ECO:0000256" key="4">
    <source>
        <dbReference type="ARBA" id="ARBA00022737"/>
    </source>
</evidence>
<dbReference type="GO" id="GO:0004660">
    <property type="term" value="F:protein farnesyltransferase activity"/>
    <property type="evidence" value="ECO:0007669"/>
    <property type="project" value="TreeGrafter"/>
</dbReference>
<dbReference type="InterPro" id="IPR002088">
    <property type="entry name" value="Prenyl_trans_a"/>
</dbReference>
<dbReference type="PANTHER" id="PTHR11129:SF10">
    <property type="entry name" value="PROTEIN PRENYLYLTRANSFERASE SUPERFAMILY PROTEIN"/>
    <property type="match status" value="1"/>
</dbReference>
<evidence type="ECO:0000256" key="3">
    <source>
        <dbReference type="ARBA" id="ARBA00022679"/>
    </source>
</evidence>
<reference evidence="5 6" key="1">
    <citation type="journal article" date="2023" name="G3 (Bethesda)">
        <title>A haplotype-resolved chromosome-scale genome for Quercus rubra L. provides insights into the genetics of adaptive traits for red oak species.</title>
        <authorList>
            <person name="Kapoor B."/>
            <person name="Jenkins J."/>
            <person name="Schmutz J."/>
            <person name="Zhebentyayeva T."/>
            <person name="Kuelheim C."/>
            <person name="Coggeshall M."/>
            <person name="Heim C."/>
            <person name="Lasky J.R."/>
            <person name="Leites L."/>
            <person name="Islam-Faridi N."/>
            <person name="Romero-Severson J."/>
            <person name="DeLeo V.L."/>
            <person name="Lucas S.M."/>
            <person name="Lazic D."/>
            <person name="Gailing O."/>
            <person name="Carlson J."/>
            <person name="Staton M."/>
        </authorList>
    </citation>
    <scope>NUCLEOTIDE SEQUENCE [LARGE SCALE GENOMIC DNA]</scope>
    <source>
        <strain evidence="5">Pseudo-F2</strain>
    </source>
</reference>
<accession>A0AAN7J127</accession>
<keyword evidence="3" id="KW-0808">Transferase</keyword>
<dbReference type="GO" id="GO:0005953">
    <property type="term" value="C:CAAX-protein geranylgeranyltransferase complex"/>
    <property type="evidence" value="ECO:0007669"/>
    <property type="project" value="TreeGrafter"/>
</dbReference>
<evidence type="ECO:0000256" key="1">
    <source>
        <dbReference type="ARBA" id="ARBA00006734"/>
    </source>
</evidence>
<keyword evidence="2" id="KW-0637">Prenyltransferase</keyword>
<dbReference type="SUPFAM" id="SSF48439">
    <property type="entry name" value="Protein prenylyltransferase"/>
    <property type="match status" value="1"/>
</dbReference>
<dbReference type="Proteomes" id="UP001324115">
    <property type="component" value="Unassembled WGS sequence"/>
</dbReference>
<dbReference type="GO" id="GO:0005965">
    <property type="term" value="C:protein farnesyltransferase complex"/>
    <property type="evidence" value="ECO:0007669"/>
    <property type="project" value="TreeGrafter"/>
</dbReference>
<evidence type="ECO:0000256" key="2">
    <source>
        <dbReference type="ARBA" id="ARBA00022602"/>
    </source>
</evidence>
<dbReference type="EMBL" id="JAXUIC010000003">
    <property type="protein sequence ID" value="KAK4596619.1"/>
    <property type="molecule type" value="Genomic_DNA"/>
</dbReference>
<name>A0AAN7J127_QUERU</name>
<evidence type="ECO:0008006" key="7">
    <source>
        <dbReference type="Google" id="ProtNLM"/>
    </source>
</evidence>
<sequence>MDLLLQFQHILESDPLIDEVGFVHPTQFATLTEDSTGDAAISGGTTFWCRDHKPGVSTQAVLPLYNAAKRAFIAAMEEYKRLGDDGLESEVMKHSKALLLLSSDFGTAWNSRKLVVSKKQQLSMYMGELLLSALVLSCSPKSDQAWSHRRWVIKSITGKCSALQEILGKESELVEKIAERSKMNYRAWNHRCWLVSYMTREQVLHELKKSRNWAGLHVADNCCFHYRRRLILRILKDSKLENASPGYSVEVSEVWKEELDWNEMLIKCYIGREALWLHRRFLSLCWMKQFATNLHDVSSHSELKISTINSFNSFINNELHLLNSCSTVPDNDFEDFQVQATYSATYILWLTKQFSEVWFEFQEKLTRGNLKTMLSKVCPERSFLWDSLID</sequence>